<evidence type="ECO:0000313" key="12">
    <source>
        <dbReference type="Proteomes" id="UP000041770"/>
    </source>
</evidence>
<dbReference type="InterPro" id="IPR002092">
    <property type="entry name" value="DNA-dir_Rpol_phage-type"/>
</dbReference>
<dbReference type="Pfam" id="PF00940">
    <property type="entry name" value="RNA_pol"/>
    <property type="match status" value="1"/>
</dbReference>
<evidence type="ECO:0000256" key="3">
    <source>
        <dbReference type="ARBA" id="ARBA00022478"/>
    </source>
</evidence>
<keyword evidence="8" id="KW-0175">Coiled coil</keyword>
<evidence type="ECO:0000256" key="8">
    <source>
        <dbReference type="SAM" id="Coils"/>
    </source>
</evidence>
<dbReference type="EC" id="2.7.7.6" evidence="2"/>
<dbReference type="PANTHER" id="PTHR10102">
    <property type="entry name" value="DNA-DIRECTED RNA POLYMERASE, MITOCHONDRIAL"/>
    <property type="match status" value="1"/>
</dbReference>
<organism evidence="11 12">
    <name type="scientific">Vibrio cholerae</name>
    <dbReference type="NCBI Taxonomy" id="666"/>
    <lineage>
        <taxon>Bacteria</taxon>
        <taxon>Pseudomonadati</taxon>
        <taxon>Pseudomonadota</taxon>
        <taxon>Gammaproteobacteria</taxon>
        <taxon>Vibrionales</taxon>
        <taxon>Vibrionaceae</taxon>
        <taxon>Vibrio</taxon>
    </lineage>
</organism>
<keyword evidence="4" id="KW-0808">Transferase</keyword>
<evidence type="ECO:0000259" key="10">
    <source>
        <dbReference type="Pfam" id="PF00940"/>
    </source>
</evidence>
<dbReference type="Gene3D" id="1.10.287.280">
    <property type="match status" value="1"/>
</dbReference>
<dbReference type="EMBL" id="CWQY01000004">
    <property type="protein sequence ID" value="CSC22612.1"/>
    <property type="molecule type" value="Genomic_DNA"/>
</dbReference>
<comment type="catalytic activity">
    <reaction evidence="7">
        <text>RNA(n) + a ribonucleoside 5'-triphosphate = RNA(n+1) + diphosphate</text>
        <dbReference type="Rhea" id="RHEA:21248"/>
        <dbReference type="Rhea" id="RHEA-COMP:14527"/>
        <dbReference type="Rhea" id="RHEA-COMP:17342"/>
        <dbReference type="ChEBI" id="CHEBI:33019"/>
        <dbReference type="ChEBI" id="CHEBI:61557"/>
        <dbReference type="ChEBI" id="CHEBI:140395"/>
        <dbReference type="EC" id="2.7.7.6"/>
    </reaction>
</comment>
<proteinExistence type="inferred from homology"/>
<dbReference type="AlphaFoldDB" id="A0A655XVN6"/>
<dbReference type="InterPro" id="IPR037159">
    <property type="entry name" value="RNA_POL_N_sf"/>
</dbReference>
<evidence type="ECO:0000256" key="2">
    <source>
        <dbReference type="ARBA" id="ARBA00012418"/>
    </source>
</evidence>
<gene>
    <name evidence="11" type="ORF">ERS013200_00880</name>
</gene>
<dbReference type="InterPro" id="IPR043502">
    <property type="entry name" value="DNA/RNA_pol_sf"/>
</dbReference>
<dbReference type="PANTHER" id="PTHR10102:SF0">
    <property type="entry name" value="DNA-DIRECTED RNA POLYMERASE, MITOCHONDRIAL"/>
    <property type="match status" value="1"/>
</dbReference>
<dbReference type="InterPro" id="IPR046950">
    <property type="entry name" value="DNA-dir_Rpol_C_phage-type"/>
</dbReference>
<feature type="region of interest" description="Disordered" evidence="9">
    <location>
        <begin position="632"/>
        <end position="651"/>
    </location>
</feature>
<dbReference type="GO" id="GO:0000428">
    <property type="term" value="C:DNA-directed RNA polymerase complex"/>
    <property type="evidence" value="ECO:0007669"/>
    <property type="project" value="UniProtKB-KW"/>
</dbReference>
<dbReference type="Gene3D" id="1.10.150.20">
    <property type="entry name" value="5' to 3' exonuclease, C-terminal subdomain"/>
    <property type="match status" value="1"/>
</dbReference>
<keyword evidence="6" id="KW-0804">Transcription</keyword>
<keyword evidence="3 11" id="KW-0240">DNA-directed RNA polymerase</keyword>
<dbReference type="SUPFAM" id="SSF56672">
    <property type="entry name" value="DNA/RNA polymerases"/>
    <property type="match status" value="2"/>
</dbReference>
<evidence type="ECO:0000313" key="11">
    <source>
        <dbReference type="EMBL" id="CSC22612.1"/>
    </source>
</evidence>
<feature type="domain" description="DNA-directed RNA polymerase C-terminal" evidence="10">
    <location>
        <begin position="283"/>
        <end position="733"/>
    </location>
</feature>
<comment type="similarity">
    <text evidence="1">Belongs to the phage and mitochondrial RNA polymerase family.</text>
</comment>
<dbReference type="GO" id="GO:0003677">
    <property type="term" value="F:DNA binding"/>
    <property type="evidence" value="ECO:0007669"/>
    <property type="project" value="InterPro"/>
</dbReference>
<accession>A0A655XVN6</accession>
<keyword evidence="5" id="KW-0548">Nucleotidyltransferase</keyword>
<evidence type="ECO:0000256" key="1">
    <source>
        <dbReference type="ARBA" id="ARBA00009493"/>
    </source>
</evidence>
<evidence type="ECO:0000256" key="7">
    <source>
        <dbReference type="ARBA" id="ARBA00048552"/>
    </source>
</evidence>
<dbReference type="Proteomes" id="UP000041770">
    <property type="component" value="Unassembled WGS sequence"/>
</dbReference>
<protein>
    <recommendedName>
        <fullName evidence="2">DNA-directed RNA polymerase</fullName>
        <ecNumber evidence="2">2.7.7.6</ecNumber>
    </recommendedName>
</protein>
<evidence type="ECO:0000256" key="6">
    <source>
        <dbReference type="ARBA" id="ARBA00023163"/>
    </source>
</evidence>
<evidence type="ECO:0000256" key="9">
    <source>
        <dbReference type="SAM" id="MobiDB-lite"/>
    </source>
</evidence>
<dbReference type="Gene3D" id="1.10.1320.10">
    <property type="entry name" value="DNA-directed RNA polymerase, N-terminal domain"/>
    <property type="match status" value="1"/>
</dbReference>
<evidence type="ECO:0000256" key="4">
    <source>
        <dbReference type="ARBA" id="ARBA00022679"/>
    </source>
</evidence>
<evidence type="ECO:0000256" key="5">
    <source>
        <dbReference type="ARBA" id="ARBA00022695"/>
    </source>
</evidence>
<dbReference type="GO" id="GO:0003899">
    <property type="term" value="F:DNA-directed RNA polymerase activity"/>
    <property type="evidence" value="ECO:0007669"/>
    <property type="project" value="UniProtKB-EC"/>
</dbReference>
<sequence>MKHIDTFLKLSPKAAARINKHAEASIAAANCRLPMIVPPVKWTRGMTDGGAYLTAFSPMSLFKTRNRSLLKQLREVEHPEFIHFLDGHNVASRTGHIIDVDTLNLLKMIVNQPRQFAKLPSFGEPEVECPLLDSEVELGRKLRAQYEEAVKKANKENVEYTARKKEEGVKTNTPEFKKKLQWKRKEHVEKFYKEIGDANASILSTFNQWRTAKQKARQRSVEQAGARSNLMRTIEIADSLKMYTSIYFPTQSDDRGRVYYATPLLNPQGADHEKALILFDVAKEIGKTGWDWLRINVSNLMGYDKGNFKQRIAYVEAHRDMIESCVANPMSDYRWEHTDKPFQFLQAARELVQAWKMEDPTKFKSRVGIACDASCSGLQILGTLTRCESSMKFTNCLPAEVDENGEEFMQDIYGEAARIAAELMRKVQLGELEARKYNEYEVTGRPLKDPAKEAQRIAKQLAKIEKQKAKDEAQRKADREHAEKLLNWSYAMKDEYSFTRNWLKRNTMTFFYGSAQFGMRDQLIVDHLEPEFNKVIEVVGKDGDPTSLGFPWATLKDAKDAATVAGNINYEAICKMAERPARVMQSLQRYAELIAKSGRKMRWTTPLGLIVEQRYEKVEKFKVDSMITGQKRIQTTSQRHTGEVDANGQKNGAAPNWVHSLDASLLLKVLSLGSKNHGLNHWRIVHDSFAVHAADTETMVTLLKNTMADMLDRDLLKRTAEELEAQIDEEYRDQIIPFPELGDEALIDKLRSAQYPFCFCLKNTITFSNEIYKNKSNSSHIYLVHTLEPCL</sequence>
<feature type="coiled-coil region" evidence="8">
    <location>
        <begin position="452"/>
        <end position="479"/>
    </location>
</feature>
<dbReference type="GO" id="GO:0006351">
    <property type="term" value="P:DNA-templated transcription"/>
    <property type="evidence" value="ECO:0007669"/>
    <property type="project" value="InterPro"/>
</dbReference>
<reference evidence="11 12" key="1">
    <citation type="submission" date="2015-07" db="EMBL/GenBank/DDBJ databases">
        <authorList>
            <consortium name="Pathogen Informatics"/>
        </authorList>
    </citation>
    <scope>NUCLEOTIDE SEQUENCE [LARGE SCALE GENOMIC DNA]</scope>
    <source>
        <strain evidence="11 12">A316</strain>
    </source>
</reference>
<name>A0A655XVN6_VIBCL</name>
<feature type="coiled-coil region" evidence="8">
    <location>
        <begin position="136"/>
        <end position="163"/>
    </location>
</feature>